<evidence type="ECO:0000256" key="8">
    <source>
        <dbReference type="ARBA" id="ARBA00023224"/>
    </source>
</evidence>
<protein>
    <submittedName>
        <fullName evidence="10">Uncharacterized protein</fullName>
    </submittedName>
</protein>
<evidence type="ECO:0000256" key="1">
    <source>
        <dbReference type="ARBA" id="ARBA00004141"/>
    </source>
</evidence>
<evidence type="ECO:0000313" key="11">
    <source>
        <dbReference type="Proteomes" id="UP000310200"/>
    </source>
</evidence>
<dbReference type="InterPro" id="IPR004117">
    <property type="entry name" value="7tm6_olfct_rcpt"/>
</dbReference>
<evidence type="ECO:0000256" key="7">
    <source>
        <dbReference type="ARBA" id="ARBA00023170"/>
    </source>
</evidence>
<dbReference type="Proteomes" id="UP000310200">
    <property type="component" value="Unassembled WGS sequence"/>
</dbReference>
<name>A0A4S2KHV2_9HYME</name>
<feature type="transmembrane region" description="Helical" evidence="9">
    <location>
        <begin position="20"/>
        <end position="39"/>
    </location>
</feature>
<dbReference type="GO" id="GO:0007165">
    <property type="term" value="P:signal transduction"/>
    <property type="evidence" value="ECO:0007669"/>
    <property type="project" value="UniProtKB-KW"/>
</dbReference>
<evidence type="ECO:0000256" key="4">
    <source>
        <dbReference type="ARBA" id="ARBA00022725"/>
    </source>
</evidence>
<evidence type="ECO:0000313" key="10">
    <source>
        <dbReference type="EMBL" id="TGZ49093.1"/>
    </source>
</evidence>
<keyword evidence="8" id="KW-0807">Transducer</keyword>
<keyword evidence="7" id="KW-0675">Receptor</keyword>
<comment type="caution">
    <text evidence="10">The sequence shown here is derived from an EMBL/GenBank/DDBJ whole genome shotgun (WGS) entry which is preliminary data.</text>
</comment>
<evidence type="ECO:0000256" key="3">
    <source>
        <dbReference type="ARBA" id="ARBA00022692"/>
    </source>
</evidence>
<organism evidence="10 11">
    <name type="scientific">Temnothorax longispinosus</name>
    <dbReference type="NCBI Taxonomy" id="300112"/>
    <lineage>
        <taxon>Eukaryota</taxon>
        <taxon>Metazoa</taxon>
        <taxon>Ecdysozoa</taxon>
        <taxon>Arthropoda</taxon>
        <taxon>Hexapoda</taxon>
        <taxon>Insecta</taxon>
        <taxon>Pterygota</taxon>
        <taxon>Neoptera</taxon>
        <taxon>Endopterygota</taxon>
        <taxon>Hymenoptera</taxon>
        <taxon>Apocrita</taxon>
        <taxon>Aculeata</taxon>
        <taxon>Formicoidea</taxon>
        <taxon>Formicidae</taxon>
        <taxon>Myrmicinae</taxon>
        <taxon>Temnothorax</taxon>
    </lineage>
</organism>
<keyword evidence="3 9" id="KW-0812">Transmembrane</keyword>
<keyword evidence="5 9" id="KW-1133">Transmembrane helix</keyword>
<evidence type="ECO:0000256" key="6">
    <source>
        <dbReference type="ARBA" id="ARBA00023136"/>
    </source>
</evidence>
<dbReference type="Pfam" id="PF02949">
    <property type="entry name" value="7tm_6"/>
    <property type="match status" value="1"/>
</dbReference>
<accession>A0A4S2KHV2</accession>
<proteinExistence type="predicted"/>
<reference evidence="10 11" key="1">
    <citation type="journal article" date="2019" name="Philos. Trans. R. Soc. Lond., B, Biol. Sci.">
        <title>Ant behaviour and brain gene expression of defending hosts depend on the ecological success of the intruding social parasite.</title>
        <authorList>
            <person name="Kaur R."/>
            <person name="Stoldt M."/>
            <person name="Jongepier E."/>
            <person name="Feldmeyer B."/>
            <person name="Menzel F."/>
            <person name="Bornberg-Bauer E."/>
            <person name="Foitzik S."/>
        </authorList>
    </citation>
    <scope>NUCLEOTIDE SEQUENCE [LARGE SCALE GENOMIC DNA]</scope>
    <source>
        <tissue evidence="10">Whole body</tissue>
    </source>
</reference>
<dbReference type="GO" id="GO:0016020">
    <property type="term" value="C:membrane"/>
    <property type="evidence" value="ECO:0007669"/>
    <property type="project" value="UniProtKB-SubCell"/>
</dbReference>
<dbReference type="AlphaFoldDB" id="A0A4S2KHV2"/>
<comment type="subcellular location">
    <subcellularLocation>
        <location evidence="1">Membrane</location>
        <topology evidence="1">Multi-pass membrane protein</topology>
    </subcellularLocation>
</comment>
<dbReference type="GO" id="GO:0005549">
    <property type="term" value="F:odorant binding"/>
    <property type="evidence" value="ECO:0007669"/>
    <property type="project" value="InterPro"/>
</dbReference>
<dbReference type="GO" id="GO:0004984">
    <property type="term" value="F:olfactory receptor activity"/>
    <property type="evidence" value="ECO:0007669"/>
    <property type="project" value="InterPro"/>
</dbReference>
<evidence type="ECO:0000256" key="2">
    <source>
        <dbReference type="ARBA" id="ARBA00022606"/>
    </source>
</evidence>
<evidence type="ECO:0000256" key="9">
    <source>
        <dbReference type="SAM" id="Phobius"/>
    </source>
</evidence>
<sequence length="83" mass="9614">MHNHIIEYARRIEVANTTSYFFQLGCNMMGMTFTIFQAVVKLSDPNEALRYASFTMTLLSVLFLETWPGQQLSDYADKIFAYT</sequence>
<keyword evidence="6 9" id="KW-0472">Membrane</keyword>
<dbReference type="STRING" id="300112.A0A4S2KHV2"/>
<keyword evidence="4" id="KW-0552">Olfaction</keyword>
<dbReference type="EMBL" id="QBLH01002240">
    <property type="protein sequence ID" value="TGZ49093.1"/>
    <property type="molecule type" value="Genomic_DNA"/>
</dbReference>
<keyword evidence="2" id="KW-0716">Sensory transduction</keyword>
<gene>
    <name evidence="10" type="ORF">DBV15_11833</name>
</gene>
<evidence type="ECO:0000256" key="5">
    <source>
        <dbReference type="ARBA" id="ARBA00022989"/>
    </source>
</evidence>
<keyword evidence="11" id="KW-1185">Reference proteome</keyword>